<sequence>MADPIVKGILSEGIVPAELDHIKIAEEIEKFEGENQRAPRSLSPSVASLINLSYESEYNEIQFKPRKRCRGSHVGLQKAF</sequence>
<dbReference type="Proteomes" id="UP000002038">
    <property type="component" value="Unassembled WGS sequence"/>
</dbReference>
<gene>
    <name evidence="1" type="ORF">BDBG_16395</name>
</gene>
<evidence type="ECO:0000313" key="2">
    <source>
        <dbReference type="Proteomes" id="UP000002038"/>
    </source>
</evidence>
<name>A0A179UAK6_BLAGS</name>
<reference evidence="2" key="1">
    <citation type="journal article" date="2015" name="PLoS Genet.">
        <title>The dynamic genome and transcriptome of the human fungal pathogen Blastomyces and close relative Emmonsia.</title>
        <authorList>
            <person name="Munoz J.F."/>
            <person name="Gauthier G.M."/>
            <person name="Desjardins C.A."/>
            <person name="Gallo J.E."/>
            <person name="Holder J."/>
            <person name="Sullivan T.D."/>
            <person name="Marty A.J."/>
            <person name="Carmen J.C."/>
            <person name="Chen Z."/>
            <person name="Ding L."/>
            <person name="Gujja S."/>
            <person name="Magrini V."/>
            <person name="Misas E."/>
            <person name="Mitreva M."/>
            <person name="Priest M."/>
            <person name="Saif S."/>
            <person name="Whiston E.A."/>
            <person name="Young S."/>
            <person name="Zeng Q."/>
            <person name="Goldman W.E."/>
            <person name="Mardis E.R."/>
            <person name="Taylor J.W."/>
            <person name="McEwen J.G."/>
            <person name="Clay O.K."/>
            <person name="Klein B.S."/>
            <person name="Cuomo C.A."/>
        </authorList>
    </citation>
    <scope>NUCLEOTIDE SEQUENCE [LARGE SCALE GENOMIC DNA]</scope>
    <source>
        <strain evidence="2">SLH14081</strain>
    </source>
</reference>
<dbReference type="RefSeq" id="XP_031576512.1">
    <property type="nucleotide sequence ID" value="XM_031724355.1"/>
</dbReference>
<dbReference type="EMBL" id="GG657449">
    <property type="protein sequence ID" value="OAT05046.1"/>
    <property type="molecule type" value="Genomic_DNA"/>
</dbReference>
<organism evidence="1 2">
    <name type="scientific">Blastomyces gilchristii (strain SLH14081)</name>
    <name type="common">Blastomyces dermatitidis</name>
    <dbReference type="NCBI Taxonomy" id="559298"/>
    <lineage>
        <taxon>Eukaryota</taxon>
        <taxon>Fungi</taxon>
        <taxon>Dikarya</taxon>
        <taxon>Ascomycota</taxon>
        <taxon>Pezizomycotina</taxon>
        <taxon>Eurotiomycetes</taxon>
        <taxon>Eurotiomycetidae</taxon>
        <taxon>Onygenales</taxon>
        <taxon>Ajellomycetaceae</taxon>
        <taxon>Blastomyces</taxon>
    </lineage>
</organism>
<dbReference type="AlphaFoldDB" id="A0A179UAK6"/>
<accession>A0A179UAK6</accession>
<dbReference type="VEuPathDB" id="FungiDB:BDBG_16395"/>
<dbReference type="GeneID" id="42528529"/>
<evidence type="ECO:0000313" key="1">
    <source>
        <dbReference type="EMBL" id="OAT05046.1"/>
    </source>
</evidence>
<dbReference type="KEGG" id="bgh:BDBG_16395"/>
<keyword evidence="2" id="KW-1185">Reference proteome</keyword>
<proteinExistence type="predicted"/>
<protein>
    <submittedName>
        <fullName evidence="1">Uncharacterized protein</fullName>
    </submittedName>
</protein>